<dbReference type="GO" id="GO:0003677">
    <property type="term" value="F:DNA binding"/>
    <property type="evidence" value="ECO:0007669"/>
    <property type="project" value="TreeGrafter"/>
</dbReference>
<dbReference type="InterPro" id="IPR050863">
    <property type="entry name" value="CenT-Element_Derived"/>
</dbReference>
<proteinExistence type="predicted"/>
<reference evidence="3 4" key="1">
    <citation type="journal article" date="2012" name="PLoS Pathog.">
        <title>Diverse lifestyles and strategies of plant pathogenesis encoded in the genomes of eighteen Dothideomycetes fungi.</title>
        <authorList>
            <person name="Ohm R.A."/>
            <person name="Feau N."/>
            <person name="Henrissat B."/>
            <person name="Schoch C.L."/>
            <person name="Horwitz B.A."/>
            <person name="Barry K.W."/>
            <person name="Condon B.J."/>
            <person name="Copeland A.C."/>
            <person name="Dhillon B."/>
            <person name="Glaser F."/>
            <person name="Hesse C.N."/>
            <person name="Kosti I."/>
            <person name="LaButti K."/>
            <person name="Lindquist E.A."/>
            <person name="Lucas S."/>
            <person name="Salamov A.A."/>
            <person name="Bradshaw R.E."/>
            <person name="Ciuffetti L."/>
            <person name="Hamelin R.C."/>
            <person name="Kema G.H.J."/>
            <person name="Lawrence C."/>
            <person name="Scott J.A."/>
            <person name="Spatafora J.W."/>
            <person name="Turgeon B.G."/>
            <person name="de Wit P.J.G.M."/>
            <person name="Zhong S."/>
            <person name="Goodwin S.B."/>
            <person name="Grigoriev I.V."/>
        </authorList>
    </citation>
    <scope>NUCLEOTIDE SEQUENCE [LARGE SCALE GENOMIC DNA]</scope>
    <source>
        <strain evidence="4">C4 / ATCC 48331 / race T</strain>
    </source>
</reference>
<keyword evidence="4" id="KW-1185">Reference proteome</keyword>
<evidence type="ECO:0000313" key="4">
    <source>
        <dbReference type="Proteomes" id="UP000012338"/>
    </source>
</evidence>
<dbReference type="AlphaFoldDB" id="N4X9A2"/>
<dbReference type="Proteomes" id="UP000012338">
    <property type="component" value="Unassembled WGS sequence"/>
</dbReference>
<reference evidence="4" key="2">
    <citation type="journal article" date="2013" name="PLoS Genet.">
        <title>Comparative genome structure, secondary metabolite, and effector coding capacity across Cochliobolus pathogens.</title>
        <authorList>
            <person name="Condon B.J."/>
            <person name="Leng Y."/>
            <person name="Wu D."/>
            <person name="Bushley K.E."/>
            <person name="Ohm R.A."/>
            <person name="Otillar R."/>
            <person name="Martin J."/>
            <person name="Schackwitz W."/>
            <person name="Grimwood J."/>
            <person name="MohdZainudin N."/>
            <person name="Xue C."/>
            <person name="Wang R."/>
            <person name="Manning V.A."/>
            <person name="Dhillon B."/>
            <person name="Tu Z.J."/>
            <person name="Steffenson B.J."/>
            <person name="Salamov A."/>
            <person name="Sun H."/>
            <person name="Lowry S."/>
            <person name="LaButti K."/>
            <person name="Han J."/>
            <person name="Copeland A."/>
            <person name="Lindquist E."/>
            <person name="Barry K."/>
            <person name="Schmutz J."/>
            <person name="Baker S.E."/>
            <person name="Ciuffetti L.M."/>
            <person name="Grigoriev I.V."/>
            <person name="Zhong S."/>
            <person name="Turgeon B.G."/>
        </authorList>
    </citation>
    <scope>NUCLEOTIDE SEQUENCE [LARGE SCALE GENOMIC DNA]</scope>
    <source>
        <strain evidence="4">C4 / ATCC 48331 / race T</strain>
    </source>
</reference>
<feature type="compositionally biased region" description="Basic residues" evidence="1">
    <location>
        <begin position="395"/>
        <end position="405"/>
    </location>
</feature>
<evidence type="ECO:0000313" key="3">
    <source>
        <dbReference type="EMBL" id="ENI03086.1"/>
    </source>
</evidence>
<sequence>MAWERYDNNIYDKVVHWFDVIKEELCRSDVLPKNVYNMDETDTMLSMLSSVKVLVGKNDRQNYRGTGKKRTMVTAIECVSASGECLNPIIIWPAFTHRTLSKIGYNDSFIGLEWIKQVFDPQTKARTNGKPRILICDGFGTHETLEIFELYFENNITLCRLPSHTSHKTQPCGVSVFRPLKTAYRGAVERCYHGGLTNSCEKNGMTKKNILAGWAKTGLFPFNPSRVLRDIVKPEVPLTTQLPYEVKSTQDGVIQTPVTAVSSEAVAQLVNLIKQDSDNNEPNEMRRHKLVQKLANAAERFIARQALHQNYIGLLKAANNESKSRRNTRSDILKKLGKNGEGQVMRQEELEAIRADRAERAERAKQDAAKKAVGKAKRGRPKATSHAAGGESGLHLKRVFQMSKK</sequence>
<dbReference type="EMBL" id="KB733461">
    <property type="protein sequence ID" value="ENI03086.1"/>
    <property type="molecule type" value="Genomic_DNA"/>
</dbReference>
<gene>
    <name evidence="3" type="ORF">COCC4DRAFT_73817</name>
</gene>
<organism evidence="3 4">
    <name type="scientific">Cochliobolus heterostrophus (strain C4 / ATCC 48331 / race T)</name>
    <name type="common">Southern corn leaf blight fungus</name>
    <name type="synonym">Bipolaris maydis</name>
    <dbReference type="NCBI Taxonomy" id="665024"/>
    <lineage>
        <taxon>Eukaryota</taxon>
        <taxon>Fungi</taxon>
        <taxon>Dikarya</taxon>
        <taxon>Ascomycota</taxon>
        <taxon>Pezizomycotina</taxon>
        <taxon>Dothideomycetes</taxon>
        <taxon>Pleosporomycetidae</taxon>
        <taxon>Pleosporales</taxon>
        <taxon>Pleosporineae</taxon>
        <taxon>Pleosporaceae</taxon>
        <taxon>Bipolaris</taxon>
    </lineage>
</organism>
<dbReference type="OrthoDB" id="4357141at2759"/>
<dbReference type="Pfam" id="PF03184">
    <property type="entry name" value="DDE_1"/>
    <property type="match status" value="1"/>
</dbReference>
<dbReference type="InterPro" id="IPR004875">
    <property type="entry name" value="DDE_SF_endonuclease_dom"/>
</dbReference>
<feature type="region of interest" description="Disordered" evidence="1">
    <location>
        <begin position="359"/>
        <end position="405"/>
    </location>
</feature>
<feature type="domain" description="DDE-1" evidence="2">
    <location>
        <begin position="69"/>
        <end position="189"/>
    </location>
</feature>
<accession>N4X9A2</accession>
<evidence type="ECO:0000259" key="2">
    <source>
        <dbReference type="Pfam" id="PF03184"/>
    </source>
</evidence>
<dbReference type="PANTHER" id="PTHR19303">
    <property type="entry name" value="TRANSPOSON"/>
    <property type="match status" value="1"/>
</dbReference>
<name>N4X9A2_COCH4</name>
<feature type="compositionally biased region" description="Basic and acidic residues" evidence="1">
    <location>
        <begin position="359"/>
        <end position="370"/>
    </location>
</feature>
<feature type="compositionally biased region" description="Basic residues" evidence="1">
    <location>
        <begin position="372"/>
        <end position="383"/>
    </location>
</feature>
<protein>
    <recommendedName>
        <fullName evidence="2">DDE-1 domain-containing protein</fullName>
    </recommendedName>
</protein>
<dbReference type="GO" id="GO:0005634">
    <property type="term" value="C:nucleus"/>
    <property type="evidence" value="ECO:0007669"/>
    <property type="project" value="TreeGrafter"/>
</dbReference>
<dbReference type="HOGENOM" id="CLU_013929_1_0_1"/>
<evidence type="ECO:0000256" key="1">
    <source>
        <dbReference type="SAM" id="MobiDB-lite"/>
    </source>
</evidence>
<dbReference type="PANTHER" id="PTHR19303:SF74">
    <property type="entry name" value="POGO TRANSPOSABLE ELEMENT WITH KRAB DOMAIN"/>
    <property type="match status" value="1"/>
</dbReference>